<dbReference type="PATRIC" id="fig|1434114.4.peg.1083"/>
<dbReference type="GeneID" id="24877050"/>
<dbReference type="SUPFAM" id="SSF116734">
    <property type="entry name" value="DNA methylase specificity domain"/>
    <property type="match status" value="2"/>
</dbReference>
<dbReference type="Pfam" id="PF01420">
    <property type="entry name" value="Methylase_S"/>
    <property type="match status" value="2"/>
</dbReference>
<dbReference type="RefSeq" id="WP_052718731.1">
    <property type="nucleotide sequence ID" value="NZ_CP009513.1"/>
</dbReference>
<dbReference type="REBASE" id="109222">
    <property type="entry name" value="S.MmaLYCORF882P"/>
</dbReference>
<dbReference type="Proteomes" id="UP000033063">
    <property type="component" value="Chromosome"/>
</dbReference>
<dbReference type="GO" id="GO:0009035">
    <property type="term" value="F:type I site-specific deoxyribonuclease activity"/>
    <property type="evidence" value="ECO:0007669"/>
    <property type="project" value="UniProtKB-EC"/>
</dbReference>
<comment type="similarity">
    <text evidence="1">Belongs to the type-I restriction system S methylase family.</text>
</comment>
<dbReference type="InterPro" id="IPR052021">
    <property type="entry name" value="Type-I_RS_S_subunit"/>
</dbReference>
<dbReference type="InterPro" id="IPR000055">
    <property type="entry name" value="Restrct_endonuc_typeI_TRD"/>
</dbReference>
<dbReference type="PANTHER" id="PTHR30408">
    <property type="entry name" value="TYPE-1 RESTRICTION ENZYME ECOKI SPECIFICITY PROTEIN"/>
    <property type="match status" value="1"/>
</dbReference>
<dbReference type="HOGENOM" id="CLU_021095_2_1_2"/>
<dbReference type="EMBL" id="CP009513">
    <property type="protein sequence ID" value="AKB67424.1"/>
    <property type="molecule type" value="Genomic_DNA"/>
</dbReference>
<evidence type="ECO:0000256" key="3">
    <source>
        <dbReference type="ARBA" id="ARBA00023125"/>
    </source>
</evidence>
<organism evidence="5 6">
    <name type="scientific">Methanosarcina mazei LYC</name>
    <dbReference type="NCBI Taxonomy" id="1434114"/>
    <lineage>
        <taxon>Archaea</taxon>
        <taxon>Methanobacteriati</taxon>
        <taxon>Methanobacteriota</taxon>
        <taxon>Stenosarchaea group</taxon>
        <taxon>Methanomicrobia</taxon>
        <taxon>Methanosarcinales</taxon>
        <taxon>Methanosarcinaceae</taxon>
        <taxon>Methanosarcina</taxon>
    </lineage>
</organism>
<accession>A0A0E3RP65</accession>
<keyword evidence="3" id="KW-0238">DNA-binding</keyword>
<evidence type="ECO:0000313" key="6">
    <source>
        <dbReference type="Proteomes" id="UP000033063"/>
    </source>
</evidence>
<evidence type="ECO:0000256" key="1">
    <source>
        <dbReference type="ARBA" id="ARBA00010923"/>
    </source>
</evidence>
<evidence type="ECO:0000256" key="2">
    <source>
        <dbReference type="ARBA" id="ARBA00022747"/>
    </source>
</evidence>
<dbReference type="AlphaFoldDB" id="A0A0E3RP65"/>
<feature type="domain" description="Type I restriction modification DNA specificity" evidence="4">
    <location>
        <begin position="259"/>
        <end position="419"/>
    </location>
</feature>
<dbReference type="Gene3D" id="3.90.220.20">
    <property type="entry name" value="DNA methylase specificity domains"/>
    <property type="match status" value="2"/>
</dbReference>
<dbReference type="InterPro" id="IPR044946">
    <property type="entry name" value="Restrct_endonuc_typeI_TRD_sf"/>
</dbReference>
<sequence length="456" mass="51079">MSVDNPMTSYCLGDIVSLSQGLPINVKTKHLLVDKGLPLLRITDLINSMYSQFINTDEVPLKCVATEDEIIYTRTGQVGLVFRGVSGVVHNNCFKVIPNKDLVDPNYLYWFLSQSHIKEYANNIASGSVQKDLNHSAFKSIQIDLPPLDIQRKIYPILDSLSNKIALNRQINHTLEAMAQAIFKSWFVDFEPVKAKIAAIEAGEDAEGVTRAAMRAISGKTDEELDQLQAEQPENYTQLKTTAELFPAAMQDSDSGEIPEGWKVGKLGDIAGEKRKNVKIEDINPETPYFGLEHIPRKSISLSEWGYASEISSNKLIFEKGDILFGKIRPYFHKVGVAPIDGVCSTDIIVISPEENYYSFVLSIVSSEKFVEYATQTSEGTKMPRANWKTLMRYPVIIPDKLTSKRYNKIVFVFVNIIQKNIFECKNLSQLRDTLLPKLLSGELSVDAAKLAEEEG</sequence>
<reference evidence="5 6" key="1">
    <citation type="submission" date="2014-07" db="EMBL/GenBank/DDBJ databases">
        <title>Methanogenic archaea and the global carbon cycle.</title>
        <authorList>
            <person name="Henriksen J.R."/>
            <person name="Luke J."/>
            <person name="Reinhart S."/>
            <person name="Benedict M.N."/>
            <person name="Youngblut N.D."/>
            <person name="Metcalf M.E."/>
            <person name="Whitaker R.J."/>
            <person name="Metcalf W.W."/>
        </authorList>
    </citation>
    <scope>NUCLEOTIDE SEQUENCE [LARGE SCALE GENOMIC DNA]</scope>
    <source>
        <strain evidence="5 6">LYC</strain>
    </source>
</reference>
<keyword evidence="2" id="KW-0680">Restriction system</keyword>
<dbReference type="GO" id="GO:0003677">
    <property type="term" value="F:DNA binding"/>
    <property type="evidence" value="ECO:0007669"/>
    <property type="project" value="UniProtKB-KW"/>
</dbReference>
<dbReference type="EC" id="3.1.21.3" evidence="5"/>
<gene>
    <name evidence="5" type="ORF">MSMAL_0881</name>
</gene>
<keyword evidence="5" id="KW-0378">Hydrolase</keyword>
<name>A0A0E3RP65_METMZ</name>
<dbReference type="PANTHER" id="PTHR30408:SF13">
    <property type="entry name" value="TYPE I RESTRICTION ENZYME HINDI SPECIFICITY SUBUNIT"/>
    <property type="match status" value="1"/>
</dbReference>
<feature type="domain" description="Type I restriction modification DNA specificity" evidence="4">
    <location>
        <begin position="8"/>
        <end position="176"/>
    </location>
</feature>
<dbReference type="GO" id="GO:0009307">
    <property type="term" value="P:DNA restriction-modification system"/>
    <property type="evidence" value="ECO:0007669"/>
    <property type="project" value="UniProtKB-KW"/>
</dbReference>
<evidence type="ECO:0000313" key="5">
    <source>
        <dbReference type="EMBL" id="AKB67424.1"/>
    </source>
</evidence>
<evidence type="ECO:0000259" key="4">
    <source>
        <dbReference type="Pfam" id="PF01420"/>
    </source>
</evidence>
<proteinExistence type="inferred from homology"/>
<protein>
    <submittedName>
        <fullName evidence="5">Type I restriction-modification system, specificity subunit S</fullName>
        <ecNumber evidence="5">3.1.21.3</ecNumber>
    </submittedName>
</protein>